<organism evidence="1">
    <name type="scientific">Anguilla anguilla</name>
    <name type="common">European freshwater eel</name>
    <name type="synonym">Muraena anguilla</name>
    <dbReference type="NCBI Taxonomy" id="7936"/>
    <lineage>
        <taxon>Eukaryota</taxon>
        <taxon>Metazoa</taxon>
        <taxon>Chordata</taxon>
        <taxon>Craniata</taxon>
        <taxon>Vertebrata</taxon>
        <taxon>Euteleostomi</taxon>
        <taxon>Actinopterygii</taxon>
        <taxon>Neopterygii</taxon>
        <taxon>Teleostei</taxon>
        <taxon>Anguilliformes</taxon>
        <taxon>Anguillidae</taxon>
        <taxon>Anguilla</taxon>
    </lineage>
</organism>
<reference evidence="1" key="1">
    <citation type="submission" date="2014-11" db="EMBL/GenBank/DDBJ databases">
        <authorList>
            <person name="Amaro Gonzalez C."/>
        </authorList>
    </citation>
    <scope>NUCLEOTIDE SEQUENCE</scope>
</reference>
<dbReference type="EMBL" id="GBXM01097064">
    <property type="protein sequence ID" value="JAH11513.1"/>
    <property type="molecule type" value="Transcribed_RNA"/>
</dbReference>
<reference evidence="1" key="2">
    <citation type="journal article" date="2015" name="Fish Shellfish Immunol.">
        <title>Early steps in the European eel (Anguilla anguilla)-Vibrio vulnificus interaction in the gills: Role of the RtxA13 toxin.</title>
        <authorList>
            <person name="Callol A."/>
            <person name="Pajuelo D."/>
            <person name="Ebbesson L."/>
            <person name="Teles M."/>
            <person name="MacKenzie S."/>
            <person name="Amaro C."/>
        </authorList>
    </citation>
    <scope>NUCLEOTIDE SEQUENCE</scope>
</reference>
<protein>
    <submittedName>
        <fullName evidence="1">Uncharacterized protein</fullName>
    </submittedName>
</protein>
<sequence length="41" mass="4760">MCVRVSACVIGHTGPTLTTDVEFLVYCRRLFIRIRFSRGWV</sequence>
<evidence type="ECO:0000313" key="1">
    <source>
        <dbReference type="EMBL" id="JAH11513.1"/>
    </source>
</evidence>
<proteinExistence type="predicted"/>
<name>A0A0E9Q5X2_ANGAN</name>
<dbReference type="AlphaFoldDB" id="A0A0E9Q5X2"/>
<accession>A0A0E9Q5X2</accession>